<dbReference type="Proteomes" id="UP000005239">
    <property type="component" value="Unassembled WGS sequence"/>
</dbReference>
<evidence type="ECO:0000256" key="9">
    <source>
        <dbReference type="SAM" id="Coils"/>
    </source>
</evidence>
<dbReference type="SUPFAM" id="SSF140741">
    <property type="entry name" value="RUN domain-like"/>
    <property type="match status" value="2"/>
</dbReference>
<reference evidence="12" key="1">
    <citation type="journal article" date="2008" name="Nat. Genet.">
        <title>The Pristionchus pacificus genome provides a unique perspective on nematode lifestyle and parasitism.</title>
        <authorList>
            <person name="Dieterich C."/>
            <person name="Clifton S.W."/>
            <person name="Schuster L.N."/>
            <person name="Chinwalla A."/>
            <person name="Delehaunty K."/>
            <person name="Dinkelacker I."/>
            <person name="Fulton L."/>
            <person name="Fulton R."/>
            <person name="Godfrey J."/>
            <person name="Minx P."/>
            <person name="Mitreva M."/>
            <person name="Roeseler W."/>
            <person name="Tian H."/>
            <person name="Witte H."/>
            <person name="Yang S.P."/>
            <person name="Wilson R.K."/>
            <person name="Sommer R.J."/>
        </authorList>
    </citation>
    <scope>NUCLEOTIDE SEQUENCE [LARGE SCALE GENOMIC DNA]</scope>
    <source>
        <strain evidence="12">PS312</strain>
    </source>
</reference>
<evidence type="ECO:0000256" key="1">
    <source>
        <dbReference type="ARBA" id="ARBA00004603"/>
    </source>
</evidence>
<name>A0A2A6CWH7_PRIPA</name>
<feature type="compositionally biased region" description="Polar residues" evidence="10">
    <location>
        <begin position="482"/>
        <end position="498"/>
    </location>
</feature>
<evidence type="ECO:0000256" key="7">
    <source>
        <dbReference type="ARBA" id="ARBA00022833"/>
    </source>
</evidence>
<organism evidence="11 12">
    <name type="scientific">Pristionchus pacificus</name>
    <name type="common">Parasitic nematode worm</name>
    <dbReference type="NCBI Taxonomy" id="54126"/>
    <lineage>
        <taxon>Eukaryota</taxon>
        <taxon>Metazoa</taxon>
        <taxon>Ecdysozoa</taxon>
        <taxon>Nematoda</taxon>
        <taxon>Chromadorea</taxon>
        <taxon>Rhabditida</taxon>
        <taxon>Rhabditina</taxon>
        <taxon>Diplogasteromorpha</taxon>
        <taxon>Diplogasteroidea</taxon>
        <taxon>Neodiplogasteridae</taxon>
        <taxon>Pristionchus</taxon>
    </lineage>
</organism>
<accession>A0A8R1U5T6</accession>
<dbReference type="GO" id="GO:0008270">
    <property type="term" value="F:zinc ion binding"/>
    <property type="evidence" value="ECO:0007669"/>
    <property type="project" value="UniProtKB-KW"/>
</dbReference>
<proteinExistence type="predicted"/>
<keyword evidence="8" id="KW-0072">Autophagy</keyword>
<feature type="compositionally biased region" description="Basic and acidic residues" evidence="10">
    <location>
        <begin position="540"/>
        <end position="556"/>
    </location>
</feature>
<dbReference type="SMART" id="SM01175">
    <property type="entry name" value="DUF4206"/>
    <property type="match status" value="1"/>
</dbReference>
<feature type="compositionally biased region" description="Polar residues" evidence="10">
    <location>
        <begin position="353"/>
        <end position="362"/>
    </location>
</feature>
<keyword evidence="4" id="KW-0677">Repeat</keyword>
<dbReference type="GO" id="GO:0006914">
    <property type="term" value="P:autophagy"/>
    <property type="evidence" value="ECO:0007669"/>
    <property type="project" value="UniProtKB-KW"/>
</dbReference>
<keyword evidence="6" id="KW-0863">Zinc-finger</keyword>
<keyword evidence="5" id="KW-0967">Endosome</keyword>
<evidence type="ECO:0000256" key="3">
    <source>
        <dbReference type="ARBA" id="ARBA00022723"/>
    </source>
</evidence>
<keyword evidence="7" id="KW-0862">Zinc</keyword>
<keyword evidence="2" id="KW-0597">Phosphoprotein</keyword>
<keyword evidence="12" id="KW-1185">Reference proteome</keyword>
<evidence type="ECO:0000256" key="2">
    <source>
        <dbReference type="ARBA" id="ARBA00022553"/>
    </source>
</evidence>
<feature type="compositionally biased region" description="Low complexity" evidence="10">
    <location>
        <begin position="581"/>
        <end position="601"/>
    </location>
</feature>
<dbReference type="OrthoDB" id="62364at2759"/>
<dbReference type="InterPro" id="IPR051366">
    <property type="entry name" value="DEF8"/>
</dbReference>
<feature type="region of interest" description="Disordered" evidence="10">
    <location>
        <begin position="340"/>
        <end position="362"/>
    </location>
</feature>
<sequence length="990" mass="109563">MTTSPSLPLYSPLLTFTLYRGVVDVCQIAEMSASTLRMSHDQRKKELLNELNIVLKAAASHRRSNKEPLAAELTANVCSVVEAVLIHGLRDPFFLRGSRYAKYPEPNFWPFVSKFTPRSVITQVQALNLIKTEIGKSRFWALPITGAEGDKSKDSKEKERRAIARKGMTFNRRLRKRRSNDQRFERKRADESVAWVRIVLNEGGLEHYLGVLGDEKKALGQFYSEDAFIRDGERVVILKDLLKSLNGVTITAPTNSSLLNTWTPSPLILAGLVDGKPLRVGAILHRRISSKEDSTAAETGICALELFSSSEVPTGSSPASTVASSPSPQSMLFMRAGLQKPSPRGKFEEGDDNSSVYSHPSMVTESRAANGVRAAGGYMEEFAVSSDGLVQRRTKRRRNMSKSSSDGSGSGRMRKAAAAASGAASSLPQLTRPTPPTAAAAVAKSASEPVRVKEDSLDGETEARRRRRENSGERRDSGVESEVNNASVSGCPTISSSNEETEEKEEQKRDEKEEETEEPYSSHHVDDETETMFEMSGDAETLKEMEGRGEEDREQGSTELPGGEERSKLHSDEYAEEEEMASTSSSTAALLSSLQQQQQQLAEDEGVASLSGNSLQGRSWRHAQRYASSLAGSSIAPADTPSSSEQAMMMMDESFEGAEMAFSPSDPTPLSTSSDTDGSLPAAVSFGAALRQHVVQQAGGTDVLIRKRDFSDSTEDGEDDVEDEEATLARKEAEEQETMRKLTVIATESGLDAQEFRCIMCKSTIGTPSYRAYSVCALDGRYYCSECWQQGAERVVPSRMITSWDVRVRKVSPRSRVFLDSIADKPMLHMDKANPSIYAHSAAMKEVKDLREKLQLVAMYLFNCRESVAADLRRRLAPREYFIDDVHLYSYNDLLTVVSGSMARQLKIMLKYAIGHVFDCALCSQKGFHCEMCNDRTVIYPFQTDLTHRCGECYAVSHIACFEKTHECVKCERRRKYSATRQATHLEIDC</sequence>
<protein>
    <submittedName>
        <fullName evidence="11">RUN domain-containing protein</fullName>
    </submittedName>
</protein>
<dbReference type="InterPro" id="IPR025258">
    <property type="entry name" value="RH_dom"/>
</dbReference>
<feature type="region of interest" description="Disordered" evidence="10">
    <location>
        <begin position="388"/>
        <end position="648"/>
    </location>
</feature>
<evidence type="ECO:0000256" key="8">
    <source>
        <dbReference type="ARBA" id="ARBA00023006"/>
    </source>
</evidence>
<dbReference type="Pfam" id="PF13901">
    <property type="entry name" value="RH_dom"/>
    <property type="match status" value="1"/>
</dbReference>
<evidence type="ECO:0000313" key="11">
    <source>
        <dbReference type="EnsemblMetazoa" id="PPA06757.1"/>
    </source>
</evidence>
<dbReference type="Gene3D" id="1.20.58.900">
    <property type="match status" value="2"/>
</dbReference>
<feature type="coiled-coil region" evidence="9">
    <location>
        <begin position="714"/>
        <end position="741"/>
    </location>
</feature>
<feature type="compositionally biased region" description="Basic and acidic residues" evidence="10">
    <location>
        <begin position="563"/>
        <end position="573"/>
    </location>
</feature>
<dbReference type="GO" id="GO:0005770">
    <property type="term" value="C:late endosome"/>
    <property type="evidence" value="ECO:0007669"/>
    <property type="project" value="UniProtKB-SubCell"/>
</dbReference>
<gene>
    <name evidence="11" type="primary">WBGene00096311</name>
</gene>
<feature type="compositionally biased region" description="Low complexity" evidence="10">
    <location>
        <begin position="416"/>
        <end position="426"/>
    </location>
</feature>
<comment type="subcellular location">
    <subcellularLocation>
        <location evidence="1">Late endosome</location>
    </subcellularLocation>
</comment>
<accession>A0A2A6CWH7</accession>
<evidence type="ECO:0000313" key="12">
    <source>
        <dbReference type="Proteomes" id="UP000005239"/>
    </source>
</evidence>
<evidence type="ECO:0000256" key="10">
    <source>
        <dbReference type="SAM" id="MobiDB-lite"/>
    </source>
</evidence>
<dbReference type="PANTHER" id="PTHR12326">
    <property type="entry name" value="PLECKSTRIN HOMOLOGY DOMAIN CONTAINING PROTEIN"/>
    <property type="match status" value="1"/>
</dbReference>
<dbReference type="EnsemblMetazoa" id="PPA06757.1">
    <property type="protein sequence ID" value="PPA06757.1"/>
    <property type="gene ID" value="WBGene00096311"/>
</dbReference>
<dbReference type="AlphaFoldDB" id="A0A2A6CWH7"/>
<reference evidence="11" key="2">
    <citation type="submission" date="2022-06" db="UniProtKB">
        <authorList>
            <consortium name="EnsemblMetazoa"/>
        </authorList>
    </citation>
    <scope>IDENTIFICATION</scope>
    <source>
        <strain evidence="11">PS312</strain>
    </source>
</reference>
<dbReference type="InterPro" id="IPR004012">
    <property type="entry name" value="Run_dom"/>
</dbReference>
<dbReference type="Pfam" id="PF02759">
    <property type="entry name" value="RUN"/>
    <property type="match status" value="1"/>
</dbReference>
<evidence type="ECO:0000256" key="5">
    <source>
        <dbReference type="ARBA" id="ARBA00022753"/>
    </source>
</evidence>
<dbReference type="PROSITE" id="PS50826">
    <property type="entry name" value="RUN"/>
    <property type="match status" value="1"/>
</dbReference>
<dbReference type="PANTHER" id="PTHR12326:SF12">
    <property type="entry name" value="PLECKSTRIN HOMOLOGY AND RUN DOMAIN CONTAINING M1"/>
    <property type="match status" value="1"/>
</dbReference>
<feature type="compositionally biased region" description="Basic and acidic residues" evidence="10">
    <location>
        <begin position="469"/>
        <end position="478"/>
    </location>
</feature>
<evidence type="ECO:0000256" key="4">
    <source>
        <dbReference type="ARBA" id="ARBA00022737"/>
    </source>
</evidence>
<keyword evidence="3" id="KW-0479">Metal-binding</keyword>
<dbReference type="InterPro" id="IPR037213">
    <property type="entry name" value="Run_dom_sf"/>
</dbReference>
<dbReference type="SMART" id="SM00593">
    <property type="entry name" value="RUN"/>
    <property type="match status" value="1"/>
</dbReference>
<feature type="compositionally biased region" description="Low complexity" evidence="10">
    <location>
        <begin position="437"/>
        <end position="449"/>
    </location>
</feature>
<evidence type="ECO:0000256" key="6">
    <source>
        <dbReference type="ARBA" id="ARBA00022771"/>
    </source>
</evidence>
<keyword evidence="9" id="KW-0175">Coiled coil</keyword>